<protein>
    <submittedName>
        <fullName evidence="1">Uncharacterized protein</fullName>
    </submittedName>
</protein>
<evidence type="ECO:0000313" key="1">
    <source>
        <dbReference type="EMBL" id="KMP00762.1"/>
    </source>
</evidence>
<sequence length="157" mass="17212">MLGTSDGCDDVRILEATGKGKTLWQKVIARKDSRPRWVLKEAVTSRIALLTTHQGLSPISGFFALPTSHVVEVFPALIYGGILATKSLAIQAASGNKLSTPQFCPVKRLDAVAAFDQHDPQCGQNIHELLYSTRTGLGYKIITWDETLLYRGVLVIF</sequence>
<dbReference type="AlphaFoldDB" id="A0A0J7ATY5"/>
<organism evidence="1 2">
    <name type="scientific">Coccidioides immitis RMSCC 2394</name>
    <dbReference type="NCBI Taxonomy" id="404692"/>
    <lineage>
        <taxon>Eukaryota</taxon>
        <taxon>Fungi</taxon>
        <taxon>Dikarya</taxon>
        <taxon>Ascomycota</taxon>
        <taxon>Pezizomycotina</taxon>
        <taxon>Eurotiomycetes</taxon>
        <taxon>Eurotiomycetidae</taxon>
        <taxon>Onygenales</taxon>
        <taxon>Onygenaceae</taxon>
        <taxon>Coccidioides</taxon>
    </lineage>
</organism>
<reference evidence="2" key="1">
    <citation type="journal article" date="2010" name="Genome Res.">
        <title>Population genomic sequencing of Coccidioides fungi reveals recent hybridization and transposon control.</title>
        <authorList>
            <person name="Neafsey D.E."/>
            <person name="Barker B.M."/>
            <person name="Sharpton T.J."/>
            <person name="Stajich J.E."/>
            <person name="Park D.J."/>
            <person name="Whiston E."/>
            <person name="Hung C.-Y."/>
            <person name="McMahan C."/>
            <person name="White J."/>
            <person name="Sykes S."/>
            <person name="Heiman D."/>
            <person name="Young S."/>
            <person name="Zeng Q."/>
            <person name="Abouelleil A."/>
            <person name="Aftuck L."/>
            <person name="Bessette D."/>
            <person name="Brown A."/>
            <person name="FitzGerald M."/>
            <person name="Lui A."/>
            <person name="Macdonald J.P."/>
            <person name="Priest M."/>
            <person name="Orbach M.J."/>
            <person name="Galgiani J.N."/>
            <person name="Kirkland T.N."/>
            <person name="Cole G.T."/>
            <person name="Birren B.W."/>
            <person name="Henn M.R."/>
            <person name="Taylor J.W."/>
            <person name="Rounsley S.D."/>
        </authorList>
    </citation>
    <scope>NUCLEOTIDE SEQUENCE [LARGE SCALE GENOMIC DNA]</scope>
    <source>
        <strain evidence="2">RMSCC 2394</strain>
    </source>
</reference>
<gene>
    <name evidence="1" type="ORF">CIRG_00904</name>
</gene>
<evidence type="ECO:0000313" key="2">
    <source>
        <dbReference type="Proteomes" id="UP000054565"/>
    </source>
</evidence>
<name>A0A0J7ATY5_COCIT</name>
<dbReference type="Proteomes" id="UP000054565">
    <property type="component" value="Unassembled WGS sequence"/>
</dbReference>
<dbReference type="EMBL" id="DS028093">
    <property type="protein sequence ID" value="KMP00762.1"/>
    <property type="molecule type" value="Genomic_DNA"/>
</dbReference>
<proteinExistence type="predicted"/>
<accession>A0A0J7ATY5</accession>